<dbReference type="Proteomes" id="UP000777440">
    <property type="component" value="Unassembled WGS sequence"/>
</dbReference>
<organism evidence="1 2">
    <name type="scientific">Microbacterium ureisolvens</name>
    <dbReference type="NCBI Taxonomy" id="2781186"/>
    <lineage>
        <taxon>Bacteria</taxon>
        <taxon>Bacillati</taxon>
        <taxon>Actinomycetota</taxon>
        <taxon>Actinomycetes</taxon>
        <taxon>Micrococcales</taxon>
        <taxon>Microbacteriaceae</taxon>
        <taxon>Microbacterium</taxon>
    </lineage>
</organism>
<evidence type="ECO:0000313" key="1">
    <source>
        <dbReference type="EMBL" id="MBW9111247.1"/>
    </source>
</evidence>
<accession>A0ABS7I0S1</accession>
<dbReference type="InterPro" id="IPR011990">
    <property type="entry name" value="TPR-like_helical_dom_sf"/>
</dbReference>
<evidence type="ECO:0000313" key="2">
    <source>
        <dbReference type="Proteomes" id="UP000777440"/>
    </source>
</evidence>
<keyword evidence="2" id="KW-1185">Reference proteome</keyword>
<dbReference type="Gene3D" id="1.25.40.10">
    <property type="entry name" value="Tetratricopeptide repeat domain"/>
    <property type="match status" value="1"/>
</dbReference>
<dbReference type="EMBL" id="JAEUAX010000010">
    <property type="protein sequence ID" value="MBW9111247.1"/>
    <property type="molecule type" value="Genomic_DNA"/>
</dbReference>
<gene>
    <name evidence="1" type="ORF">JNB61_15830</name>
</gene>
<reference evidence="1 2" key="1">
    <citation type="journal article" date="2021" name="MBio">
        <title>Poor Competitiveness of Bradyrhizobium in Pigeon Pea Root Colonization in Indian Soils.</title>
        <authorList>
            <person name="Chalasani D."/>
            <person name="Basu A."/>
            <person name="Pullabhotla S.V.S.R.N."/>
            <person name="Jorrin B."/>
            <person name="Neal A.L."/>
            <person name="Poole P.S."/>
            <person name="Podile A.R."/>
            <person name="Tkacz A."/>
        </authorList>
    </citation>
    <scope>NUCLEOTIDE SEQUENCE [LARGE SCALE GENOMIC DNA]</scope>
    <source>
        <strain evidence="1 2">HU12</strain>
    </source>
</reference>
<name>A0ABS7I0S1_9MICO</name>
<protein>
    <recommendedName>
        <fullName evidence="3">Tetratricopeptide repeat protein</fullName>
    </recommendedName>
</protein>
<comment type="caution">
    <text evidence="1">The sequence shown here is derived from an EMBL/GenBank/DDBJ whole genome shotgun (WGS) entry which is preliminary data.</text>
</comment>
<evidence type="ECO:0008006" key="3">
    <source>
        <dbReference type="Google" id="ProtNLM"/>
    </source>
</evidence>
<proteinExistence type="predicted"/>
<sequence>MALAQTRLDDLWDFSDAAASEARLRAAAEEETDAATRAELETQVARALGLQERFDDADATLDAVSIEDAAVAARAALERGRVRNSAGDAGAAVPYFLAAVDAASGSGLVFLQVDALHMLAIAEPDQAEAWTSAAFRALDGASDQRTLRWNVSLHNNAGWRLFEAGRLAEAIAEFEAARDAATRWGTPQQVQWADEALAEAREALGEG</sequence>
<dbReference type="RefSeq" id="WP_220340241.1">
    <property type="nucleotide sequence ID" value="NZ_JAEUAX010000010.1"/>
</dbReference>